<dbReference type="RefSeq" id="WP_144309843.1">
    <property type="nucleotide sequence ID" value="NZ_VMNK01000010.1"/>
</dbReference>
<feature type="region of interest" description="Disordered" evidence="1">
    <location>
        <begin position="1"/>
        <end position="55"/>
    </location>
</feature>
<evidence type="ECO:0000256" key="1">
    <source>
        <dbReference type="SAM" id="MobiDB-lite"/>
    </source>
</evidence>
<protein>
    <submittedName>
        <fullName evidence="2">Uncharacterized protein</fullName>
    </submittedName>
</protein>
<gene>
    <name evidence="2" type="ORF">FHP91_12050</name>
</gene>
<sequence>MTTKSRLGPPPARSNKIDSPEADAFILGTSVPQTQVQPPAARANSHQSAPSDPVAGPAVRSIIPIELVPATEPWLAPGLDGTKGLLVRIPEREYTMLRHLAHSVYGNSLQSLSLAVLRNFIVEAMTRQGFEVTQDADGSIDVKRAS</sequence>
<comment type="caution">
    <text evidence="2">The sequence shown here is derived from an EMBL/GenBank/DDBJ whole genome shotgun (WGS) entry which is preliminary data.</text>
</comment>
<dbReference type="AlphaFoldDB" id="A0A557QSP3"/>
<accession>A0A557QSP3</accession>
<keyword evidence="3" id="KW-1185">Reference proteome</keyword>
<name>A0A557QSP3_9RHOO</name>
<dbReference type="Proteomes" id="UP000319502">
    <property type="component" value="Unassembled WGS sequence"/>
</dbReference>
<organism evidence="2 3">
    <name type="scientific">Denitromonas halophila</name>
    <dbReference type="NCBI Taxonomy" id="1629404"/>
    <lineage>
        <taxon>Bacteria</taxon>
        <taxon>Pseudomonadati</taxon>
        <taxon>Pseudomonadota</taxon>
        <taxon>Betaproteobacteria</taxon>
        <taxon>Rhodocyclales</taxon>
        <taxon>Zoogloeaceae</taxon>
        <taxon>Denitromonas</taxon>
    </lineage>
</organism>
<dbReference type="EMBL" id="VMNK01000010">
    <property type="protein sequence ID" value="TVO55934.1"/>
    <property type="molecule type" value="Genomic_DNA"/>
</dbReference>
<proteinExistence type="predicted"/>
<evidence type="ECO:0000313" key="2">
    <source>
        <dbReference type="EMBL" id="TVO55934.1"/>
    </source>
</evidence>
<evidence type="ECO:0000313" key="3">
    <source>
        <dbReference type="Proteomes" id="UP000319502"/>
    </source>
</evidence>
<reference evidence="2 3" key="1">
    <citation type="submission" date="2019-07" db="EMBL/GenBank/DDBJ databases">
        <title>The pathways for chlorine oxyanion respiration interact through the shared metabolite chlorate.</title>
        <authorList>
            <person name="Barnum T.P."/>
            <person name="Cheng Y."/>
            <person name="Hill K.A."/>
            <person name="Lucas L.N."/>
            <person name="Carlson H.K."/>
            <person name="Coates J.D."/>
        </authorList>
    </citation>
    <scope>NUCLEOTIDE SEQUENCE [LARGE SCALE GENOMIC DNA]</scope>
    <source>
        <strain evidence="2 3">SFB-3</strain>
    </source>
</reference>